<dbReference type="EMBL" id="BEZZ01001027">
    <property type="protein sequence ID" value="GCC37603.1"/>
    <property type="molecule type" value="Genomic_DNA"/>
</dbReference>
<organism evidence="6 7">
    <name type="scientific">Chiloscyllium punctatum</name>
    <name type="common">Brownbanded bambooshark</name>
    <name type="synonym">Hemiscyllium punctatum</name>
    <dbReference type="NCBI Taxonomy" id="137246"/>
    <lineage>
        <taxon>Eukaryota</taxon>
        <taxon>Metazoa</taxon>
        <taxon>Chordata</taxon>
        <taxon>Craniata</taxon>
        <taxon>Vertebrata</taxon>
        <taxon>Chondrichthyes</taxon>
        <taxon>Elasmobranchii</taxon>
        <taxon>Galeomorphii</taxon>
        <taxon>Galeoidea</taxon>
        <taxon>Orectolobiformes</taxon>
        <taxon>Hemiscylliidae</taxon>
        <taxon>Chiloscyllium</taxon>
    </lineage>
</organism>
<dbReference type="GO" id="GO:0005634">
    <property type="term" value="C:nucleus"/>
    <property type="evidence" value="ECO:0007669"/>
    <property type="project" value="UniProtKB-SubCell"/>
</dbReference>
<dbReference type="Gene3D" id="3.90.228.10">
    <property type="match status" value="1"/>
</dbReference>
<gene>
    <name evidence="6" type="ORF">chiPu_0016107</name>
</gene>
<name>A0A401T4J9_CHIPU</name>
<keyword evidence="4" id="KW-0328">Glycosyltransferase</keyword>
<evidence type="ECO:0000313" key="6">
    <source>
        <dbReference type="EMBL" id="GCC37603.1"/>
    </source>
</evidence>
<proteinExistence type="inferred from homology"/>
<dbReference type="EC" id="2.4.2.-" evidence="4"/>
<sequence>MTHLCCLRSACITTEEMGNLHLEAVHINAPVISSIFAHTSFPEIDDVHVTSADLENVYLANSNAEVSIGEFNETLSFKEMIQKDKFSESAHEVRRRPRFISKEDVETKVNSVQSGQGEASSCESKSIPDYWDKSALTSVGYTRIQLSPLSNEYKKIRSLFENSMEPGKIQKIDRIQNLGLWEIFQWQKEQIKKKNHEDVDEQLLFHEVTDQSIVDAICYQNFDWGSFTQNGTLYGKGTYFAVKASNANFDLYSDSTAYFKIMFLARVLIGKFTKGHPSYDRPPSQDVTRFKPYDSCVDCVDNPSLFVIFEKYHIYPEYVIQFSNKM</sequence>
<dbReference type="AlphaFoldDB" id="A0A401T4J9"/>
<dbReference type="GO" id="GO:1990404">
    <property type="term" value="F:NAD+-protein mono-ADP-ribosyltransferase activity"/>
    <property type="evidence" value="ECO:0007669"/>
    <property type="project" value="TreeGrafter"/>
</dbReference>
<evidence type="ECO:0000313" key="7">
    <source>
        <dbReference type="Proteomes" id="UP000287033"/>
    </source>
</evidence>
<feature type="domain" description="PARP catalytic" evidence="5">
    <location>
        <begin position="127"/>
        <end position="326"/>
    </location>
</feature>
<protein>
    <recommendedName>
        <fullName evidence="4">Poly [ADP-ribose] polymerase</fullName>
        <shortName evidence="4">PARP</shortName>
        <ecNumber evidence="4">2.4.2.-</ecNumber>
    </recommendedName>
</protein>
<dbReference type="InterPro" id="IPR051712">
    <property type="entry name" value="ARTD-AVP"/>
</dbReference>
<evidence type="ECO:0000256" key="2">
    <source>
        <dbReference type="ARBA" id="ARBA00023242"/>
    </source>
</evidence>
<dbReference type="OMA" id="DAICYQN"/>
<dbReference type="STRING" id="137246.A0A401T4J9"/>
<dbReference type="PROSITE" id="PS51059">
    <property type="entry name" value="PARP_CATALYTIC"/>
    <property type="match status" value="1"/>
</dbReference>
<evidence type="ECO:0000259" key="5">
    <source>
        <dbReference type="PROSITE" id="PS51059"/>
    </source>
</evidence>
<dbReference type="PANTHER" id="PTHR45740">
    <property type="entry name" value="POLY [ADP-RIBOSE] POLYMERASE"/>
    <property type="match status" value="1"/>
</dbReference>
<dbReference type="InterPro" id="IPR037197">
    <property type="entry name" value="WWE_dom_sf"/>
</dbReference>
<dbReference type="InterPro" id="IPR012317">
    <property type="entry name" value="Poly(ADP-ribose)pol_cat_dom"/>
</dbReference>
<evidence type="ECO:0000256" key="4">
    <source>
        <dbReference type="RuleBase" id="RU362114"/>
    </source>
</evidence>
<dbReference type="SUPFAM" id="SSF56399">
    <property type="entry name" value="ADP-ribosylation"/>
    <property type="match status" value="1"/>
</dbReference>
<dbReference type="Gene3D" id="3.30.720.50">
    <property type="match status" value="1"/>
</dbReference>
<dbReference type="OrthoDB" id="6133115at2759"/>
<evidence type="ECO:0000256" key="1">
    <source>
        <dbReference type="ARBA" id="ARBA00004123"/>
    </source>
</evidence>
<evidence type="ECO:0000256" key="3">
    <source>
        <dbReference type="ARBA" id="ARBA00024347"/>
    </source>
</evidence>
<dbReference type="GO" id="GO:0003950">
    <property type="term" value="F:NAD+ poly-ADP-ribosyltransferase activity"/>
    <property type="evidence" value="ECO:0007669"/>
    <property type="project" value="UniProtKB-UniRule"/>
</dbReference>
<comment type="caution">
    <text evidence="6">The sequence shown here is derived from an EMBL/GenBank/DDBJ whole genome shotgun (WGS) entry which is preliminary data.</text>
</comment>
<comment type="subcellular location">
    <subcellularLocation>
        <location evidence="1">Nucleus</location>
    </subcellularLocation>
</comment>
<keyword evidence="4" id="KW-0808">Transferase</keyword>
<reference evidence="6 7" key="1">
    <citation type="journal article" date="2018" name="Nat. Ecol. Evol.">
        <title>Shark genomes provide insights into elasmobranch evolution and the origin of vertebrates.</title>
        <authorList>
            <person name="Hara Y"/>
            <person name="Yamaguchi K"/>
            <person name="Onimaru K"/>
            <person name="Kadota M"/>
            <person name="Koyanagi M"/>
            <person name="Keeley SD"/>
            <person name="Tatsumi K"/>
            <person name="Tanaka K"/>
            <person name="Motone F"/>
            <person name="Kageyama Y"/>
            <person name="Nozu R"/>
            <person name="Adachi N"/>
            <person name="Nishimura O"/>
            <person name="Nakagawa R"/>
            <person name="Tanegashima C"/>
            <person name="Kiyatake I"/>
            <person name="Matsumoto R"/>
            <person name="Murakumo K"/>
            <person name="Nishida K"/>
            <person name="Terakita A"/>
            <person name="Kuratani S"/>
            <person name="Sato K"/>
            <person name="Hyodo S Kuraku.S."/>
        </authorList>
    </citation>
    <scope>NUCLEOTIDE SEQUENCE [LARGE SCALE GENOMIC DNA]</scope>
</reference>
<dbReference type="Pfam" id="PF00644">
    <property type="entry name" value="PARP"/>
    <property type="match status" value="1"/>
</dbReference>
<dbReference type="PANTHER" id="PTHR45740:SF6">
    <property type="entry name" value="PROTEIN MONO-ADP-RIBOSYLTRANSFERASE PARP12"/>
    <property type="match status" value="1"/>
</dbReference>
<comment type="similarity">
    <text evidence="3">Belongs to the ARTD/PARP family.</text>
</comment>
<dbReference type="CDD" id="cd01439">
    <property type="entry name" value="TCCD_inducible_PARP_like"/>
    <property type="match status" value="1"/>
</dbReference>
<keyword evidence="4" id="KW-0520">NAD</keyword>
<dbReference type="Proteomes" id="UP000287033">
    <property type="component" value="Unassembled WGS sequence"/>
</dbReference>
<keyword evidence="2" id="KW-0539">Nucleus</keyword>
<accession>A0A401T4J9</accession>
<keyword evidence="7" id="KW-1185">Reference proteome</keyword>